<gene>
    <name evidence="1" type="ORF">IEZ25_17095</name>
</gene>
<protein>
    <recommendedName>
        <fullName evidence="3">MmyB-like transcription regulator ligand binding domain-containing protein</fullName>
    </recommendedName>
</protein>
<keyword evidence="2" id="KW-1185">Reference proteome</keyword>
<evidence type="ECO:0000313" key="1">
    <source>
        <dbReference type="EMBL" id="MBD3916335.1"/>
    </source>
</evidence>
<dbReference type="RefSeq" id="WP_191200658.1">
    <property type="nucleotide sequence ID" value="NZ_BAAAPA010000001.1"/>
</dbReference>
<accession>A0ABR8MNG0</accession>
<reference evidence="1 2" key="1">
    <citation type="submission" date="2020-09" db="EMBL/GenBank/DDBJ databases">
        <title>novel species in genus Nocardioides.</title>
        <authorList>
            <person name="Zhang G."/>
        </authorList>
    </citation>
    <scope>NUCLEOTIDE SEQUENCE [LARGE SCALE GENOMIC DNA]</scope>
    <source>
        <strain evidence="1 2">19197</strain>
    </source>
</reference>
<comment type="caution">
    <text evidence="1">The sequence shown here is derived from an EMBL/GenBank/DDBJ whole genome shotgun (WGS) entry which is preliminary data.</text>
</comment>
<evidence type="ECO:0000313" key="2">
    <source>
        <dbReference type="Proteomes" id="UP000649289"/>
    </source>
</evidence>
<dbReference type="EMBL" id="JACXYY010000007">
    <property type="protein sequence ID" value="MBD3916335.1"/>
    <property type="molecule type" value="Genomic_DNA"/>
</dbReference>
<organism evidence="1 2">
    <name type="scientific">Nocardioides hwasunensis</name>
    <dbReference type="NCBI Taxonomy" id="397258"/>
    <lineage>
        <taxon>Bacteria</taxon>
        <taxon>Bacillati</taxon>
        <taxon>Actinomycetota</taxon>
        <taxon>Actinomycetes</taxon>
        <taxon>Propionibacteriales</taxon>
        <taxon>Nocardioidaceae</taxon>
        <taxon>Nocardioides</taxon>
    </lineage>
</organism>
<proteinExistence type="predicted"/>
<name>A0ABR8MNG0_9ACTN</name>
<dbReference type="Proteomes" id="UP000649289">
    <property type="component" value="Unassembled WGS sequence"/>
</dbReference>
<sequence>MNVVAVRSAILSDTAQWRSAAVRTDACAGVVADTTIPPHQFQGLWLPPVVEYGHLKDWFADLLRQAAAQSHGVAAALEEVLHELEDVDAEVMEQFVRLWIGRDRG</sequence>
<evidence type="ECO:0008006" key="3">
    <source>
        <dbReference type="Google" id="ProtNLM"/>
    </source>
</evidence>